<proteinExistence type="predicted"/>
<accession>A0A8S3ZDZ2</accession>
<organism evidence="2 3">
    <name type="scientific">Candidula unifasciata</name>
    <dbReference type="NCBI Taxonomy" id="100452"/>
    <lineage>
        <taxon>Eukaryota</taxon>
        <taxon>Metazoa</taxon>
        <taxon>Spiralia</taxon>
        <taxon>Lophotrochozoa</taxon>
        <taxon>Mollusca</taxon>
        <taxon>Gastropoda</taxon>
        <taxon>Heterobranchia</taxon>
        <taxon>Euthyneura</taxon>
        <taxon>Panpulmonata</taxon>
        <taxon>Eupulmonata</taxon>
        <taxon>Stylommatophora</taxon>
        <taxon>Helicina</taxon>
        <taxon>Helicoidea</taxon>
        <taxon>Geomitridae</taxon>
        <taxon>Candidula</taxon>
    </lineage>
</organism>
<keyword evidence="1" id="KW-0175">Coiled coil</keyword>
<feature type="coiled-coil region" evidence="1">
    <location>
        <begin position="171"/>
        <end position="497"/>
    </location>
</feature>
<evidence type="ECO:0000256" key="1">
    <source>
        <dbReference type="SAM" id="Coils"/>
    </source>
</evidence>
<keyword evidence="3" id="KW-1185">Reference proteome</keyword>
<evidence type="ECO:0000313" key="3">
    <source>
        <dbReference type="Proteomes" id="UP000678393"/>
    </source>
</evidence>
<sequence>MGNTKKQDDADPVTVNHDDVIAGLKKQVHILQKENEQLKHTVTVGKPATSLESSADGNSLYAQQMRAVLLEREQLEEQVSRTFQLFSEHLETEKLKTAVNQEELLYQNNTLNHEVESLKQAVLSLQEQLAVARDEPTEAERLDAILAASRNFEEVNFDEEGFVEGRDMTKEEFLQAQNQQLRTQCGHLTEELEKLRVTFDAILKAGDNLQADYDHLATEKDALHDELEAALKEKNDVISENELLLTDNNELHENLKKIVHELEKMQEKYQTAQSEIEELKRSVTVASKVGEVARLLEERDILQQRCADYELTSQRLKHDHNILLEEIQSLNESVNQLTSQRDQLMTDLEEMEPVCQQHEALQLEYSQLEMEFAELLKDKETLEQQVSNNNEVKSESGPVKGTETEDLEITVRQLTAETQQLMKERQDLEDVVKDLENDLEQSKAALFSHEFVRNSVSDDDNEENDKKGEVLKYKEELVDLKKQILQLTKEVEEWEKKHEDTVTTYRTHLLSAVQGHMDPDVKDALYHIIELRSMEQFC</sequence>
<evidence type="ECO:0000313" key="2">
    <source>
        <dbReference type="EMBL" id="CAG5127449.1"/>
    </source>
</evidence>
<reference evidence="2" key="1">
    <citation type="submission" date="2021-04" db="EMBL/GenBank/DDBJ databases">
        <authorList>
            <consortium name="Molecular Ecology Group"/>
        </authorList>
    </citation>
    <scope>NUCLEOTIDE SEQUENCE</scope>
</reference>
<feature type="coiled-coil region" evidence="1">
    <location>
        <begin position="21"/>
        <end position="135"/>
    </location>
</feature>
<comment type="caution">
    <text evidence="2">The sequence shown here is derived from an EMBL/GenBank/DDBJ whole genome shotgun (WGS) entry which is preliminary data.</text>
</comment>
<protein>
    <submittedName>
        <fullName evidence="2">Uncharacterized protein</fullName>
    </submittedName>
</protein>
<dbReference type="AlphaFoldDB" id="A0A8S3ZDZ2"/>
<dbReference type="Proteomes" id="UP000678393">
    <property type="component" value="Unassembled WGS sequence"/>
</dbReference>
<gene>
    <name evidence="2" type="ORF">CUNI_LOCUS13007</name>
</gene>
<dbReference type="EMBL" id="CAJHNH020002682">
    <property type="protein sequence ID" value="CAG5127449.1"/>
    <property type="molecule type" value="Genomic_DNA"/>
</dbReference>
<dbReference type="OrthoDB" id="341259at2759"/>
<name>A0A8S3ZDZ2_9EUPU</name>